<accession>A0ACC3CAS5</accession>
<dbReference type="Proteomes" id="UP000798662">
    <property type="component" value="Chromosome 3"/>
</dbReference>
<comment type="caution">
    <text evidence="1">The sequence shown here is derived from an EMBL/GenBank/DDBJ whole genome shotgun (WGS) entry which is preliminary data.</text>
</comment>
<dbReference type="EMBL" id="CM020620">
    <property type="protein sequence ID" value="KAK1867173.1"/>
    <property type="molecule type" value="Genomic_DNA"/>
</dbReference>
<name>A0ACC3CAS5_PYRYE</name>
<reference evidence="1" key="1">
    <citation type="submission" date="2019-11" db="EMBL/GenBank/DDBJ databases">
        <title>Nori genome reveals adaptations in red seaweeds to the harsh intertidal environment.</title>
        <authorList>
            <person name="Wang D."/>
            <person name="Mao Y."/>
        </authorList>
    </citation>
    <scope>NUCLEOTIDE SEQUENCE</scope>
    <source>
        <tissue evidence="1">Gametophyte</tissue>
    </source>
</reference>
<evidence type="ECO:0000313" key="2">
    <source>
        <dbReference type="Proteomes" id="UP000798662"/>
    </source>
</evidence>
<evidence type="ECO:0000313" key="1">
    <source>
        <dbReference type="EMBL" id="KAK1867173.1"/>
    </source>
</evidence>
<keyword evidence="2" id="KW-1185">Reference proteome</keyword>
<protein>
    <submittedName>
        <fullName evidence="1">Uncharacterized protein</fullName>
    </submittedName>
</protein>
<gene>
    <name evidence="1" type="ORF">I4F81_009682</name>
</gene>
<organism evidence="1 2">
    <name type="scientific">Pyropia yezoensis</name>
    <name type="common">Susabi-nori</name>
    <name type="synonym">Porphyra yezoensis</name>
    <dbReference type="NCBI Taxonomy" id="2788"/>
    <lineage>
        <taxon>Eukaryota</taxon>
        <taxon>Rhodophyta</taxon>
        <taxon>Bangiophyceae</taxon>
        <taxon>Bangiales</taxon>
        <taxon>Bangiaceae</taxon>
        <taxon>Pyropia</taxon>
    </lineage>
</organism>
<sequence>MPPSLAPFTPPPPLPRLVPSPPFLSPSLLVLPAMGSFRLSPSCTAPFGQLASARLGRRRPCVCPPHCTRRTAALARQPLEVSRNGGWGGGVGRTVRPPSSPPSPPPALPPLPPPYRLVSPWGEDLRVGAPADAGRSLVADASSMPHASLAPPCLTPLARCSPAVPVLHSSSPTTPHAPTSQATSSSTSATSARTRHHACRPLLLYHRCLPRAAVAAFFVGAGRQRQPLHQRLQRRRSMRWPRLGGADWSV</sequence>
<proteinExistence type="predicted"/>